<dbReference type="PANTHER" id="PTHR22878">
    <property type="entry name" value="DYNEIN HEAVY CHAIN 6, AXONEMAL-LIKE-RELATED"/>
    <property type="match status" value="1"/>
</dbReference>
<dbReference type="FunFam" id="3.40.50.300:FF:001855">
    <property type="entry name" value="Dynein axonemal heavy chain 10"/>
    <property type="match status" value="1"/>
</dbReference>
<dbReference type="InterPro" id="IPR035699">
    <property type="entry name" value="AAA_6"/>
</dbReference>
<dbReference type="GO" id="GO:0030286">
    <property type="term" value="C:dynein complex"/>
    <property type="evidence" value="ECO:0007669"/>
    <property type="project" value="InterPro"/>
</dbReference>
<evidence type="ECO:0000313" key="4">
    <source>
        <dbReference type="Proteomes" id="UP001231518"/>
    </source>
</evidence>
<dbReference type="GO" id="GO:0007018">
    <property type="term" value="P:microtubule-based movement"/>
    <property type="evidence" value="ECO:0007669"/>
    <property type="project" value="InterPro"/>
</dbReference>
<dbReference type="Pfam" id="PF12774">
    <property type="entry name" value="AAA_6"/>
    <property type="match status" value="1"/>
</dbReference>
<gene>
    <name evidence="3" type="ORF">PYW07_005693</name>
</gene>
<protein>
    <submittedName>
        <fullName evidence="3">Uncharacterized protein</fullName>
    </submittedName>
</protein>
<dbReference type="SUPFAM" id="SSF52540">
    <property type="entry name" value="P-loop containing nucleoside triphosphate hydrolases"/>
    <property type="match status" value="1"/>
</dbReference>
<dbReference type="Proteomes" id="UP001231518">
    <property type="component" value="Chromosome 18"/>
</dbReference>
<reference evidence="3" key="1">
    <citation type="submission" date="2023-03" db="EMBL/GenBank/DDBJ databases">
        <title>Chromosome-level genomes of two armyworms, Mythimna separata and Mythimna loreyi, provide insights into the biosynthesis and reception of sex pheromones.</title>
        <authorList>
            <person name="Zhao H."/>
        </authorList>
    </citation>
    <scope>NUCLEOTIDE SEQUENCE</scope>
    <source>
        <strain evidence="3">BeijingLab</strain>
        <tissue evidence="3">Pupa</tissue>
    </source>
</reference>
<dbReference type="Pfam" id="PF17852">
    <property type="entry name" value="Dynein_AAA_lid"/>
    <property type="match status" value="1"/>
</dbReference>
<feature type="domain" description="Dynein heavy chain AAA 5 extension" evidence="2">
    <location>
        <begin position="454"/>
        <end position="566"/>
    </location>
</feature>
<dbReference type="InterPro" id="IPR026983">
    <property type="entry name" value="DHC"/>
</dbReference>
<feature type="domain" description="Dynein heavy chain hydrolytic ATP-binding dynein motor region" evidence="1">
    <location>
        <begin position="1"/>
        <end position="82"/>
    </location>
</feature>
<organism evidence="3 4">
    <name type="scientific">Mythimna separata</name>
    <name type="common">Oriental armyworm</name>
    <name type="synonym">Pseudaletia separata</name>
    <dbReference type="NCBI Taxonomy" id="271217"/>
    <lineage>
        <taxon>Eukaryota</taxon>
        <taxon>Metazoa</taxon>
        <taxon>Ecdysozoa</taxon>
        <taxon>Arthropoda</taxon>
        <taxon>Hexapoda</taxon>
        <taxon>Insecta</taxon>
        <taxon>Pterygota</taxon>
        <taxon>Neoptera</taxon>
        <taxon>Endopterygota</taxon>
        <taxon>Lepidoptera</taxon>
        <taxon>Glossata</taxon>
        <taxon>Ditrysia</taxon>
        <taxon>Noctuoidea</taxon>
        <taxon>Noctuidae</taxon>
        <taxon>Noctuinae</taxon>
        <taxon>Hadenini</taxon>
        <taxon>Mythimna</taxon>
    </lineage>
</organism>
<evidence type="ECO:0000259" key="1">
    <source>
        <dbReference type="Pfam" id="PF12774"/>
    </source>
</evidence>
<evidence type="ECO:0000259" key="2">
    <source>
        <dbReference type="Pfam" id="PF17852"/>
    </source>
</evidence>
<dbReference type="EMBL" id="JARGEI010000016">
    <property type="protein sequence ID" value="KAJ8717763.1"/>
    <property type="molecule type" value="Genomic_DNA"/>
</dbReference>
<comment type="caution">
    <text evidence="3">The sequence shown here is derived from an EMBL/GenBank/DDBJ whole genome shotgun (WGS) entry which is preliminary data.</text>
</comment>
<dbReference type="PANTHER" id="PTHR22878:SF63">
    <property type="entry name" value="DYNEIN AXONEMAL HEAVY CHAIN 10"/>
    <property type="match status" value="1"/>
</dbReference>
<dbReference type="InterPro" id="IPR027417">
    <property type="entry name" value="P-loop_NTPase"/>
</dbReference>
<dbReference type="AlphaFoldDB" id="A0AAD8DQX5"/>
<dbReference type="InterPro" id="IPR041466">
    <property type="entry name" value="Dynein_AAA5_ext"/>
</dbReference>
<evidence type="ECO:0000313" key="3">
    <source>
        <dbReference type="EMBL" id="KAJ8717763.1"/>
    </source>
</evidence>
<sequence length="676" mass="76753">MNHPKFVFEDVPLFLGLIKDLFPGLECPRVGYPDFNSGVTEVLEKDGYIVLPHQVDKVVQLYETMMTRHCSMIVGPTGGGKTVIIHTIVKTQTLLGLPTKLTFLNPKACSVIELYGILDPVTRDWTDGLYSKIFREMNRPLEKEERRYSVFDGDVDALWIENMNSVMDDNKLLTLANGERIRLAPYCSLLFEVGDLNYASPATVSRAGMVFVDPKNLGYQPYWDRWLRGRNNEQEREQMNGMFNHYVSGAINYIVFGLFGLQQQTPLKTIVPQTPLNLVSIHQLHRVRLVRPAAADAAQDHRAADAAQLGQYTSTTSCSACSGCSSRRRSRPSCRRRRSTWSVYINYIVFGLFGLQQQTPLKTIVPQTPLNLVSIHQLHRVRLVRAAAADAAQDHRAADAAQLGQYTSTTSCSACSACSSRRRSRPSCRRRRSTWSVYINYIVFGLFGLQQQTPLKTIVPQTPLNLVVQLCYMIGGLLPNKEDPNEEVNASVVECVFMVSMYNSLGAAIIDDGRLDFDNYIKKACPMMLVEDTPEKKATTKHFPMGFPSLYDYCLELSTRTWEAWEWLVPAYIHDREMKFPSILVPTVDTLRMTWLIKIMEGTGYIHDREMKFPSILVPTVDTLRMTWLIKIMEGTGYIHDREMKFPSILVPTVDTLRMTWLIKIMEGVSIVHQSS</sequence>
<dbReference type="Gene3D" id="1.10.8.710">
    <property type="match status" value="1"/>
</dbReference>
<dbReference type="GO" id="GO:0051959">
    <property type="term" value="F:dynein light intermediate chain binding"/>
    <property type="evidence" value="ECO:0007669"/>
    <property type="project" value="InterPro"/>
</dbReference>
<accession>A0AAD8DQX5</accession>
<dbReference type="GO" id="GO:0045505">
    <property type="term" value="F:dynein intermediate chain binding"/>
    <property type="evidence" value="ECO:0007669"/>
    <property type="project" value="InterPro"/>
</dbReference>
<dbReference type="InterPro" id="IPR043157">
    <property type="entry name" value="Dynein_AAA1S"/>
</dbReference>
<dbReference type="GO" id="GO:0005524">
    <property type="term" value="F:ATP binding"/>
    <property type="evidence" value="ECO:0007669"/>
    <property type="project" value="InterPro"/>
</dbReference>
<keyword evidence="4" id="KW-1185">Reference proteome</keyword>
<dbReference type="Gene3D" id="3.40.50.300">
    <property type="entry name" value="P-loop containing nucleotide triphosphate hydrolases"/>
    <property type="match status" value="1"/>
</dbReference>
<proteinExistence type="predicted"/>
<dbReference type="Gene3D" id="1.10.472.130">
    <property type="match status" value="1"/>
</dbReference>
<name>A0AAD8DQX5_MYTSE</name>